<comment type="caution">
    <text evidence="2">The sequence shown here is derived from an EMBL/GenBank/DDBJ whole genome shotgun (WGS) entry which is preliminary data.</text>
</comment>
<dbReference type="SUPFAM" id="SSF82866">
    <property type="entry name" value="Multidrug efflux transporter AcrB transmembrane domain"/>
    <property type="match status" value="1"/>
</dbReference>
<keyword evidence="3" id="KW-1185">Reference proteome</keyword>
<feature type="transmembrane region" description="Helical" evidence="1">
    <location>
        <begin position="461"/>
        <end position="483"/>
    </location>
</feature>
<dbReference type="PANTHER" id="PTHR32063:SF18">
    <property type="entry name" value="CATION EFFLUX SYSTEM PROTEIN"/>
    <property type="match status" value="1"/>
</dbReference>
<evidence type="ECO:0000313" key="3">
    <source>
        <dbReference type="Proteomes" id="UP000029223"/>
    </source>
</evidence>
<dbReference type="Pfam" id="PF00873">
    <property type="entry name" value="ACR_tran"/>
    <property type="match status" value="1"/>
</dbReference>
<organism evidence="2 3">
    <name type="scientific">Vibrio variabilis</name>
    <dbReference type="NCBI Taxonomy" id="990271"/>
    <lineage>
        <taxon>Bacteria</taxon>
        <taxon>Pseudomonadati</taxon>
        <taxon>Pseudomonadota</taxon>
        <taxon>Gammaproteobacteria</taxon>
        <taxon>Vibrionales</taxon>
        <taxon>Vibrionaceae</taxon>
        <taxon>Vibrio</taxon>
    </lineage>
</organism>
<reference evidence="3" key="1">
    <citation type="submission" date="2014-09" db="EMBL/GenBank/DDBJ databases">
        <title>Vibrio variabilis JCM 19239. (C206) whole genome shotgun sequence.</title>
        <authorList>
            <person name="Sawabe T."/>
            <person name="Meirelles P."/>
            <person name="Nakanishi M."/>
            <person name="Sayaka M."/>
            <person name="Hattori M."/>
            <person name="Ohkuma M."/>
        </authorList>
    </citation>
    <scope>NUCLEOTIDE SEQUENCE [LARGE SCALE GENOMIC DNA]</scope>
    <source>
        <strain evidence="3">JCM 19239</strain>
    </source>
</reference>
<feature type="transmembrane region" description="Helical" evidence="1">
    <location>
        <begin position="514"/>
        <end position="532"/>
    </location>
</feature>
<dbReference type="Gene3D" id="1.20.1640.10">
    <property type="entry name" value="Multidrug efflux transporter AcrB transmembrane domain"/>
    <property type="match status" value="2"/>
</dbReference>
<dbReference type="SUPFAM" id="SSF82714">
    <property type="entry name" value="Multidrug efflux transporter AcrB TolC docking domain, DN and DC subdomains"/>
    <property type="match status" value="1"/>
</dbReference>
<keyword evidence="1" id="KW-1133">Transmembrane helix</keyword>
<proteinExistence type="predicted"/>
<feature type="transmembrane region" description="Helical" evidence="1">
    <location>
        <begin position="435"/>
        <end position="455"/>
    </location>
</feature>
<feature type="transmembrane region" description="Helical" evidence="1">
    <location>
        <begin position="12"/>
        <end position="39"/>
    </location>
</feature>
<dbReference type="Gene3D" id="3.30.70.1440">
    <property type="entry name" value="Multidrug efflux transporter AcrB pore domain"/>
    <property type="match status" value="1"/>
</dbReference>
<dbReference type="Gene3D" id="3.30.70.1430">
    <property type="entry name" value="Multidrug efflux transporter AcrB pore domain"/>
    <property type="match status" value="1"/>
</dbReference>
<sequence>MPGATGEFVGAIAITVSFSLVGSYILSHTVIAGFATMLLPSHASGDHWYNTGLRIPALTKWFSESVRLAIKHPAISLLLVLTVPITGYWSISQLTEQFFPPSDRDMFEVQVYLPPQASLYATQAITEDVDAIIRSYDGVERVDWLVGANFPSFYYNLQATQNNAPYFSQAMVKMDNFQLANELIPELQTRLNRELPAAQILVRKLEQGPPFRAPIELRVYGENLDVLKSIGEDVRLILANTPHVTHTRETLQPGTPKVWLKVDEDTAKLNGISLNQFANMLQATLVGRETGSVTEGSESIPIRVRVANEERENLSHLGNLRLPISSEVYTTGVSVSTLADLELTTSRGAITRRNGERVNTIEGYIQAGVLPQTVLNEFQSRLESYDLPAGYRIDFGGESAERDRSVALLISNISVVVVLMILVVVMSFNSFRLSSIIFMVAGLAGGLGLLSVWLFGYPFGFTVIIAMLGIMGLAINAAIVILAELRLNKDASEGDIDASVDAVMSCTRHITSTTITTVGGFMPLIIAGGGFWPPFAVAIAGGTVLTTLLSFYFVPVMYRLMVKKRMPQIVAST</sequence>
<dbReference type="PANTHER" id="PTHR32063">
    <property type="match status" value="1"/>
</dbReference>
<dbReference type="EMBL" id="BBMS01000024">
    <property type="protein sequence ID" value="GAL27005.1"/>
    <property type="molecule type" value="Genomic_DNA"/>
</dbReference>
<evidence type="ECO:0000256" key="1">
    <source>
        <dbReference type="SAM" id="Phobius"/>
    </source>
</evidence>
<dbReference type="Gene3D" id="3.30.2090.10">
    <property type="entry name" value="Multidrug efflux transporter AcrB TolC docking domain, DN and DC subdomains"/>
    <property type="match status" value="1"/>
</dbReference>
<dbReference type="InterPro" id="IPR001036">
    <property type="entry name" value="Acrflvin-R"/>
</dbReference>
<evidence type="ECO:0000313" key="2">
    <source>
        <dbReference type="EMBL" id="GAL27005.1"/>
    </source>
</evidence>
<keyword evidence="1" id="KW-0812">Transmembrane</keyword>
<accession>A0ABQ0JFD9</accession>
<keyword evidence="1" id="KW-0472">Membrane</keyword>
<dbReference type="Proteomes" id="UP000029223">
    <property type="component" value="Unassembled WGS sequence"/>
</dbReference>
<dbReference type="SUPFAM" id="SSF82693">
    <property type="entry name" value="Multidrug efflux transporter AcrB pore domain, PN1, PN2, PC1 and PC2 subdomains"/>
    <property type="match status" value="1"/>
</dbReference>
<dbReference type="PRINTS" id="PR00702">
    <property type="entry name" value="ACRIFLAVINRP"/>
</dbReference>
<dbReference type="InterPro" id="IPR027463">
    <property type="entry name" value="AcrB_DN_DC_subdom"/>
</dbReference>
<name>A0ABQ0JFD9_9VIBR</name>
<gene>
    <name evidence="2" type="ORF">JCM19239_4348</name>
</gene>
<feature type="transmembrane region" description="Helical" evidence="1">
    <location>
        <begin position="406"/>
        <end position="428"/>
    </location>
</feature>
<protein>
    <submittedName>
        <fullName evidence="2">Cobalt-zinc-cadmium resistance protein CzcA</fullName>
    </submittedName>
</protein>
<feature type="transmembrane region" description="Helical" evidence="1">
    <location>
        <begin position="538"/>
        <end position="558"/>
    </location>
</feature>